<feature type="domain" description="Translocation and assembly module TamB C-terminal" evidence="6">
    <location>
        <begin position="1196"/>
        <end position="1654"/>
    </location>
</feature>
<dbReference type="PANTHER" id="PTHR36985">
    <property type="entry name" value="TRANSLOCATION AND ASSEMBLY MODULE SUBUNIT TAMB"/>
    <property type="match status" value="1"/>
</dbReference>
<keyword evidence="3 5" id="KW-1133">Transmembrane helix</keyword>
<keyword evidence="2 5" id="KW-0812">Transmembrane</keyword>
<accession>A0AAP2E1K9</accession>
<reference evidence="7 8" key="1">
    <citation type="submission" date="2021-05" db="EMBL/GenBank/DDBJ databases">
        <title>A Polyphasic approach of four new species of the genus Ohtaekwangia: Ohtaekwangia histidinii sp. nov., Ohtaekwangia cretensis sp. nov., Ohtaekwangia indiensis sp. nov., Ohtaekwangia reichenbachii sp. nov. from diverse environment.</title>
        <authorList>
            <person name="Octaviana S."/>
        </authorList>
    </citation>
    <scope>NUCLEOTIDE SEQUENCE [LARGE SCALE GENOMIC DNA]</scope>
    <source>
        <strain evidence="7 8">PWU5</strain>
    </source>
</reference>
<organism evidence="7 8">
    <name type="scientific">Dawidia cretensis</name>
    <dbReference type="NCBI Taxonomy" id="2782350"/>
    <lineage>
        <taxon>Bacteria</taxon>
        <taxon>Pseudomonadati</taxon>
        <taxon>Bacteroidota</taxon>
        <taxon>Cytophagia</taxon>
        <taxon>Cytophagales</taxon>
        <taxon>Chryseotaleaceae</taxon>
        <taxon>Dawidia</taxon>
    </lineage>
</organism>
<dbReference type="RefSeq" id="WP_254086951.1">
    <property type="nucleotide sequence ID" value="NZ_JAHESE010000032.1"/>
</dbReference>
<evidence type="ECO:0000313" key="7">
    <source>
        <dbReference type="EMBL" id="MBT1711366.1"/>
    </source>
</evidence>
<protein>
    <submittedName>
        <fullName evidence="7">Translocation/assembly module TamB domain-containing protein</fullName>
    </submittedName>
</protein>
<proteinExistence type="predicted"/>
<comment type="subcellular location">
    <subcellularLocation>
        <location evidence="1">Membrane</location>
        <topology evidence="1">Single-pass membrane protein</topology>
    </subcellularLocation>
</comment>
<evidence type="ECO:0000313" key="8">
    <source>
        <dbReference type="Proteomes" id="UP001319080"/>
    </source>
</evidence>
<evidence type="ECO:0000256" key="4">
    <source>
        <dbReference type="ARBA" id="ARBA00023136"/>
    </source>
</evidence>
<evidence type="ECO:0000256" key="1">
    <source>
        <dbReference type="ARBA" id="ARBA00004167"/>
    </source>
</evidence>
<evidence type="ECO:0000256" key="3">
    <source>
        <dbReference type="ARBA" id="ARBA00022989"/>
    </source>
</evidence>
<dbReference type="Proteomes" id="UP001319080">
    <property type="component" value="Unassembled WGS sequence"/>
</dbReference>
<evidence type="ECO:0000259" key="6">
    <source>
        <dbReference type="Pfam" id="PF04357"/>
    </source>
</evidence>
<evidence type="ECO:0000256" key="2">
    <source>
        <dbReference type="ARBA" id="ARBA00022692"/>
    </source>
</evidence>
<dbReference type="EMBL" id="JAHESE010000032">
    <property type="protein sequence ID" value="MBT1711366.1"/>
    <property type="molecule type" value="Genomic_DNA"/>
</dbReference>
<keyword evidence="8" id="KW-1185">Reference proteome</keyword>
<comment type="caution">
    <text evidence="7">The sequence shown here is derived from an EMBL/GenBank/DDBJ whole genome shotgun (WGS) entry which is preliminary data.</text>
</comment>
<dbReference type="Pfam" id="PF04357">
    <property type="entry name" value="TamB"/>
    <property type="match status" value="1"/>
</dbReference>
<dbReference type="GO" id="GO:0005886">
    <property type="term" value="C:plasma membrane"/>
    <property type="evidence" value="ECO:0007669"/>
    <property type="project" value="InterPro"/>
</dbReference>
<dbReference type="GO" id="GO:0009306">
    <property type="term" value="P:protein secretion"/>
    <property type="evidence" value="ECO:0007669"/>
    <property type="project" value="InterPro"/>
</dbReference>
<sequence>MYQPWKLKKYLVKLLKVIGWIILSIVVLLIAVALLLRVPAVQNRIVQAAVGFLHDKIGTEVRLDYISLQFPKKIVLEGFYVEDQQRDTLLYAAKLGVDTDLWGLTQKKIELNQVQLDGIVANIRRTLPDSAFNFDYIIAAFTSPDTTTVEETDTTAAPWIFAVEDVALTNTRTTYADAVSGIDLALKTASLEVSMDEFDLEQMIFRAASIAIEDTRGHFIQHERMPAPAVATIAVSADSSQKSVTLGVESITLKRIHARYEDLHVGQALQADIADAAVAVNTFDLDNQIILLDEFTLRQSFISYHQLTIDSSRLAPTNTAPVASTDTIQAKSWQLGIENLQLANNILQYDNFNQPLQPQGVDFNHFWLTQFNLEGEDLTMKGAAISGTIEALSFRDKSGFALTGFESRFAMTDHAVRVEAFHLTSPRTNINLEAQAAFTSFETLSTTYPDASLEVALTNTSIALEDIRFLLPAVLDSLPINIDPRAIIRTDLVCSGKVKDLNVQQLTIRALSNTILVANGTVRGLPDVQQTQLALKLTKLHTTRTDIETVVADSVLPKSITLPEWLDLTGNFSGPLTAPIAKATLKTDLGSLDTDVKLNLDSMAKENYRGSISLNKFNLGKLLQQDSTMGIIDLDASAQGRGLTLEDIDAALKLTIHEFEYSGYTYKDFRLDGTLRKYFFSGTALLHDPNLDVTLKGDLDYQGNIPRYKLNLELKNADLQALHLSQRPLRTRGTLTVDVATADFKVINGDIGIRKFAVFNGSKLYAVDSLLFASIDQKGQSEITLRSDIISGDFKGTINLVSMPEVVTRHINQYFSLRDTTYKKPVAPQDFEFSLVIKNTDLLTEIIFPELEPFVPGEIAGEFDSRNDKLDLRVHLSKIKYSGLALDSIGLVVKSNKQSLDYTFRLKKISMDTLRVEEIKLAGNVQHDSIRTRLIILDSLQKEKYLLGGVFNSFEDAFQFRFLPGQVVLNYQDWKTPMYNTLRFTGAGVMPNNFYIAHGEERILLVKQDDRDSTLSVVFNQVDLSNITSIIEGTTPIAGVIDGDVTLSAAAGGSFNSTAYIHDLKILERGWGDLALQLGKTANGPFNVDLRMEGDDIDVVAAGYFVSNIPKPEIHFTTTLNKLNLSSVEPFTFGHVKNLKGQLTGAVKIDGVSAAPKIDGELRFREAEFIPAIAGSKFLLKDEVIRLTGTGLTLNDFTIRDVQNNTARFDGTIKTAGFAEFDLNLRVNAQNFQLLNTKATDNDLFYGNVRINTKAIITGTSNLPKIQVEASLAKDSEFTYVVPQSEKGVLEQEGIVRFVDRDAVKDPFLKSLKLEDTVKTTFQGIDLTANIELEDTETFSIVIDPVTGDKLSVKGNATLTLDISPSGDMQLSGRYEVTEGSYNLSFYKLVKREFKIEKGSYIMWTGDVMEADLNLRAIYEVETSPIDLVAGSAPSGAQQDLRYRQRLPFLVYLNIKGDLLTPDISFELDMPQEDQDAFSGEIYARIKDINTRESDLNKQVFALLVLKRFISENPLDTQGGSDVSASARRSVSKLLTEQLNRLSDNVKGVQLTVDLKSYEDYSSGQAQGQTQLQLGLSKSLFDERLVVKVSGNVDVEGQTANQNSAADYIGDLALEYKLTADGRLRVTGFRNSNYDMIDGELIETGAGFIYIKDYDAFRELFKSNATENE</sequence>
<name>A0AAP2E1K9_9BACT</name>
<feature type="transmembrane region" description="Helical" evidence="5">
    <location>
        <begin position="12"/>
        <end position="36"/>
    </location>
</feature>
<dbReference type="InterPro" id="IPR007452">
    <property type="entry name" value="TamB_C"/>
</dbReference>
<dbReference type="PANTHER" id="PTHR36985:SF1">
    <property type="entry name" value="TRANSLOCATION AND ASSEMBLY MODULE SUBUNIT TAMB"/>
    <property type="match status" value="1"/>
</dbReference>
<evidence type="ECO:0000256" key="5">
    <source>
        <dbReference type="SAM" id="Phobius"/>
    </source>
</evidence>
<keyword evidence="4 5" id="KW-0472">Membrane</keyword>
<gene>
    <name evidence="7" type="ORF">KK062_24200</name>
</gene>